<name>A0A0J1B3F9_RHOIS</name>
<dbReference type="EMBL" id="LECT01000055">
    <property type="protein sequence ID" value="KLU01163.1"/>
    <property type="molecule type" value="Genomic_DNA"/>
</dbReference>
<evidence type="ECO:0000313" key="1">
    <source>
        <dbReference type="EMBL" id="KLU01163.1"/>
    </source>
</evidence>
<gene>
    <name evidence="1" type="ORF">RISK_006732</name>
</gene>
<dbReference type="SUPFAM" id="SSF48208">
    <property type="entry name" value="Six-hairpin glycosidases"/>
    <property type="match status" value="1"/>
</dbReference>
<evidence type="ECO:0000313" key="2">
    <source>
        <dbReference type="Proteomes" id="UP000036367"/>
    </source>
</evidence>
<organism evidence="1 2">
    <name type="scientific">Rhodopirellula islandica</name>
    <dbReference type="NCBI Taxonomy" id="595434"/>
    <lineage>
        <taxon>Bacteria</taxon>
        <taxon>Pseudomonadati</taxon>
        <taxon>Planctomycetota</taxon>
        <taxon>Planctomycetia</taxon>
        <taxon>Pirellulales</taxon>
        <taxon>Pirellulaceae</taxon>
        <taxon>Rhodopirellula</taxon>
    </lineage>
</organism>
<reference evidence="1" key="1">
    <citation type="submission" date="2015-05" db="EMBL/GenBank/DDBJ databases">
        <title>Permanent draft genome of Rhodopirellula islandicus K833.</title>
        <authorList>
            <person name="Kizina J."/>
            <person name="Richter M."/>
            <person name="Glockner F.O."/>
            <person name="Harder J."/>
        </authorList>
    </citation>
    <scope>NUCLEOTIDE SEQUENCE [LARGE SCALE GENOMIC DNA]</scope>
    <source>
        <strain evidence="1">K833</strain>
    </source>
</reference>
<accession>A0A0J1B3F9</accession>
<dbReference type="InterPro" id="IPR008928">
    <property type="entry name" value="6-hairpin_glycosidase_sf"/>
</dbReference>
<keyword evidence="1" id="KW-0812">Transmembrane</keyword>
<keyword evidence="2" id="KW-1185">Reference proteome</keyword>
<proteinExistence type="predicted"/>
<dbReference type="GO" id="GO:0005975">
    <property type="term" value="P:carbohydrate metabolic process"/>
    <property type="evidence" value="ECO:0007669"/>
    <property type="project" value="InterPro"/>
</dbReference>
<keyword evidence="1" id="KW-0472">Membrane</keyword>
<dbReference type="AlphaFoldDB" id="A0A0J1B3F9"/>
<dbReference type="STRING" id="595434.RISK_006732"/>
<dbReference type="Proteomes" id="UP000036367">
    <property type="component" value="Unassembled WGS sequence"/>
</dbReference>
<dbReference type="PATRIC" id="fig|595434.4.peg.6408"/>
<sequence>MSVEPLAAQETTLIPPDTLKSQMDQAWEVTWGRFFQEDVQTFADYLSSYEPGQELAHLPTAEEVQRQYPNPCGYSTGMEDGMILGGAMLSILADKYAVTNDDTLRETAKQVFRGVHLCATVHGVPGFLARNVCAEDRKSVYINSSRDQYTHGVHGLWKYYRSPLSEEATRSEIRELLAAVADRMTEFATPENDFDFCRADGQRCPLGICRMWNVQAHEAARLPMIYAAAWDVTQDGKYRQLWRRYVAEAVKQSANPDQNTPAYAILQMQCSLELLHQLEPDPKLKSQIQDVMQHLASIAEERSARVAVQLTHKTAEEMKMLGPDWRHVDRWINQNEYANPQWGKYREVWQLTREAGEAAMVPLMVEAPILTSEQKQRLRDLIRNTDYSHNSSCGIIYHQGAYWKSRLTNNL</sequence>
<dbReference type="RefSeq" id="WP_236696764.1">
    <property type="nucleotide sequence ID" value="NZ_LECT01000055.1"/>
</dbReference>
<comment type="caution">
    <text evidence="1">The sequence shown here is derived from an EMBL/GenBank/DDBJ whole genome shotgun (WGS) entry which is preliminary data.</text>
</comment>
<protein>
    <submittedName>
        <fullName evidence="1">Transmembrane protein</fullName>
    </submittedName>
</protein>